<dbReference type="Pfam" id="PF08281">
    <property type="entry name" value="Sigma70_r4_2"/>
    <property type="match status" value="1"/>
</dbReference>
<keyword evidence="4" id="KW-0238">DNA-binding</keyword>
<dbReference type="InterPro" id="IPR013249">
    <property type="entry name" value="RNA_pol_sigma70_r4_t2"/>
</dbReference>
<dbReference type="EMBL" id="BAABGA010000054">
    <property type="protein sequence ID" value="GAA4461340.1"/>
    <property type="molecule type" value="Genomic_DNA"/>
</dbReference>
<accession>A0ABP8N4S6</accession>
<keyword evidence="10" id="KW-1185">Reference proteome</keyword>
<dbReference type="SUPFAM" id="SSF88659">
    <property type="entry name" value="Sigma3 and sigma4 domains of RNA polymerase sigma factors"/>
    <property type="match status" value="1"/>
</dbReference>
<dbReference type="Gene3D" id="1.10.1740.10">
    <property type="match status" value="1"/>
</dbReference>
<feature type="compositionally biased region" description="Low complexity" evidence="6">
    <location>
        <begin position="13"/>
        <end position="25"/>
    </location>
</feature>
<keyword evidence="3" id="KW-0731">Sigma factor</keyword>
<evidence type="ECO:0000256" key="2">
    <source>
        <dbReference type="ARBA" id="ARBA00023015"/>
    </source>
</evidence>
<comment type="caution">
    <text evidence="9">The sequence shown here is derived from an EMBL/GenBank/DDBJ whole genome shotgun (WGS) entry which is preliminary data.</text>
</comment>
<feature type="domain" description="RNA polymerase sigma factor 70 region 4 type 2" evidence="8">
    <location>
        <begin position="146"/>
        <end position="198"/>
    </location>
</feature>
<keyword evidence="2" id="KW-0805">Transcription regulation</keyword>
<dbReference type="InterPro" id="IPR036388">
    <property type="entry name" value="WH-like_DNA-bd_sf"/>
</dbReference>
<evidence type="ECO:0000256" key="3">
    <source>
        <dbReference type="ARBA" id="ARBA00023082"/>
    </source>
</evidence>
<evidence type="ECO:0000259" key="7">
    <source>
        <dbReference type="Pfam" id="PF04542"/>
    </source>
</evidence>
<proteinExistence type="inferred from homology"/>
<dbReference type="InterPro" id="IPR013325">
    <property type="entry name" value="RNA_pol_sigma_r2"/>
</dbReference>
<evidence type="ECO:0000313" key="9">
    <source>
        <dbReference type="EMBL" id="GAA4461340.1"/>
    </source>
</evidence>
<dbReference type="InterPro" id="IPR039425">
    <property type="entry name" value="RNA_pol_sigma-70-like"/>
</dbReference>
<evidence type="ECO:0000259" key="8">
    <source>
        <dbReference type="Pfam" id="PF08281"/>
    </source>
</evidence>
<dbReference type="RefSeq" id="WP_339937865.1">
    <property type="nucleotide sequence ID" value="NZ_BAABGA010000054.1"/>
</dbReference>
<reference evidence="10" key="1">
    <citation type="journal article" date="2019" name="Int. J. Syst. Evol. Microbiol.">
        <title>The Global Catalogue of Microorganisms (GCM) 10K type strain sequencing project: providing services to taxonomists for standard genome sequencing and annotation.</title>
        <authorList>
            <consortium name="The Broad Institute Genomics Platform"/>
            <consortium name="The Broad Institute Genome Sequencing Center for Infectious Disease"/>
            <person name="Wu L."/>
            <person name="Ma J."/>
        </authorList>
    </citation>
    <scope>NUCLEOTIDE SEQUENCE [LARGE SCALE GENOMIC DNA]</scope>
    <source>
        <strain evidence="10">JCM 17759</strain>
    </source>
</reference>
<evidence type="ECO:0000256" key="4">
    <source>
        <dbReference type="ARBA" id="ARBA00023125"/>
    </source>
</evidence>
<evidence type="ECO:0000313" key="10">
    <source>
        <dbReference type="Proteomes" id="UP001500840"/>
    </source>
</evidence>
<evidence type="ECO:0000256" key="1">
    <source>
        <dbReference type="ARBA" id="ARBA00010641"/>
    </source>
</evidence>
<dbReference type="InterPro" id="IPR013324">
    <property type="entry name" value="RNA_pol_sigma_r3/r4-like"/>
</dbReference>
<protein>
    <submittedName>
        <fullName evidence="9">Sigma-70 family RNA polymerase sigma factor</fullName>
    </submittedName>
</protein>
<dbReference type="PANTHER" id="PTHR43133">
    <property type="entry name" value="RNA POLYMERASE ECF-TYPE SIGMA FACTO"/>
    <property type="match status" value="1"/>
</dbReference>
<sequence length="211" mass="23685">MPKSDGSQRKHVSSAADASHLSDADVGLRSSTTSSSVCDPHVDLEPAELIERHQRGVWRYLRMLGCDSATADDLTQETFLRVLRQGNFTQHNDAATAGYLRRTAYNLLVSRHRKHGRVQTVAEPAVLDEIWNRWAGKDLTGDIAIDALRNCMELLTERAQSALQMRFRDDISRVEIGAALGISDHGARNLMQRAKQQLRDCVEEKLHAKNR</sequence>
<gene>
    <name evidence="9" type="ORF">GCM10023156_43760</name>
</gene>
<feature type="domain" description="RNA polymerase sigma-70 region 2" evidence="7">
    <location>
        <begin position="49"/>
        <end position="117"/>
    </location>
</feature>
<dbReference type="PANTHER" id="PTHR43133:SF8">
    <property type="entry name" value="RNA POLYMERASE SIGMA FACTOR HI_1459-RELATED"/>
    <property type="match status" value="1"/>
</dbReference>
<evidence type="ECO:0000256" key="5">
    <source>
        <dbReference type="ARBA" id="ARBA00023163"/>
    </source>
</evidence>
<dbReference type="InterPro" id="IPR007627">
    <property type="entry name" value="RNA_pol_sigma70_r2"/>
</dbReference>
<name>A0ABP8N4S6_9BACT</name>
<dbReference type="Proteomes" id="UP001500840">
    <property type="component" value="Unassembled WGS sequence"/>
</dbReference>
<organism evidence="9 10">
    <name type="scientific">Novipirellula rosea</name>
    <dbReference type="NCBI Taxonomy" id="1031540"/>
    <lineage>
        <taxon>Bacteria</taxon>
        <taxon>Pseudomonadati</taxon>
        <taxon>Planctomycetota</taxon>
        <taxon>Planctomycetia</taxon>
        <taxon>Pirellulales</taxon>
        <taxon>Pirellulaceae</taxon>
        <taxon>Novipirellula</taxon>
    </lineage>
</organism>
<dbReference type="Pfam" id="PF04542">
    <property type="entry name" value="Sigma70_r2"/>
    <property type="match status" value="1"/>
</dbReference>
<evidence type="ECO:0000256" key="6">
    <source>
        <dbReference type="SAM" id="MobiDB-lite"/>
    </source>
</evidence>
<feature type="region of interest" description="Disordered" evidence="6">
    <location>
        <begin position="1"/>
        <end position="40"/>
    </location>
</feature>
<dbReference type="NCBIfam" id="TIGR02937">
    <property type="entry name" value="sigma70-ECF"/>
    <property type="match status" value="1"/>
</dbReference>
<comment type="similarity">
    <text evidence="1">Belongs to the sigma-70 factor family. ECF subfamily.</text>
</comment>
<dbReference type="CDD" id="cd06171">
    <property type="entry name" value="Sigma70_r4"/>
    <property type="match status" value="1"/>
</dbReference>
<keyword evidence="5" id="KW-0804">Transcription</keyword>
<dbReference type="Gene3D" id="1.10.10.10">
    <property type="entry name" value="Winged helix-like DNA-binding domain superfamily/Winged helix DNA-binding domain"/>
    <property type="match status" value="1"/>
</dbReference>
<dbReference type="SUPFAM" id="SSF88946">
    <property type="entry name" value="Sigma2 domain of RNA polymerase sigma factors"/>
    <property type="match status" value="1"/>
</dbReference>
<dbReference type="InterPro" id="IPR014284">
    <property type="entry name" value="RNA_pol_sigma-70_dom"/>
</dbReference>